<feature type="chain" id="PRO_5015699453" evidence="1">
    <location>
        <begin position="21"/>
        <end position="288"/>
    </location>
</feature>
<reference evidence="2 3" key="1">
    <citation type="submission" date="2017-04" db="EMBL/GenBank/DDBJ databases">
        <title>Draft genome sequence of Tuber borchii Vittad., a whitish edible truffle.</title>
        <authorList>
            <consortium name="DOE Joint Genome Institute"/>
            <person name="Murat C."/>
            <person name="Kuo A."/>
            <person name="Barry K.W."/>
            <person name="Clum A."/>
            <person name="Dockter R.B."/>
            <person name="Fauchery L."/>
            <person name="Iotti M."/>
            <person name="Kohler A."/>
            <person name="Labutti K."/>
            <person name="Lindquist E.A."/>
            <person name="Lipzen A."/>
            <person name="Ohm R.A."/>
            <person name="Wang M."/>
            <person name="Grigoriev I.V."/>
            <person name="Zambonelli A."/>
            <person name="Martin F.M."/>
        </authorList>
    </citation>
    <scope>NUCLEOTIDE SEQUENCE [LARGE SCALE GENOMIC DNA]</scope>
    <source>
        <strain evidence="2 3">Tbo3840</strain>
    </source>
</reference>
<evidence type="ECO:0000313" key="3">
    <source>
        <dbReference type="Proteomes" id="UP000244722"/>
    </source>
</evidence>
<name>A0A2T6ZUA0_TUBBO</name>
<dbReference type="EMBL" id="NESQ01000102">
    <property type="protein sequence ID" value="PUU78984.1"/>
    <property type="molecule type" value="Genomic_DNA"/>
</dbReference>
<dbReference type="OrthoDB" id="10508684at2759"/>
<sequence>MKPGLSEVLSILILGRHAVAVPYGASDALSSAAAGIGQSQSLSTSPQVMITQIRTTETVEELVPKLGVRTAAANLESEPALEVAAVSPTLQLEHALETSIATTFTIETRTIITTATATFPTLSINLELSIPPGLMAANPSSPPHYFWEIDHWPEPLPYVHGQLTPGSLGSSSTKPHVTVYCLEESRYVYNLFNVTWIPTQNSFELCHKLEKALKKKGALILGYRCVEVPGWRNWEGGRERKMQATGARPLFPTIDLTAVLWEVFGGYQVWYEGRPKGEELCKLKYWWF</sequence>
<feature type="signal peptide" evidence="1">
    <location>
        <begin position="1"/>
        <end position="20"/>
    </location>
</feature>
<dbReference type="Proteomes" id="UP000244722">
    <property type="component" value="Unassembled WGS sequence"/>
</dbReference>
<comment type="caution">
    <text evidence="2">The sequence shown here is derived from an EMBL/GenBank/DDBJ whole genome shotgun (WGS) entry which is preliminary data.</text>
</comment>
<evidence type="ECO:0000313" key="2">
    <source>
        <dbReference type="EMBL" id="PUU78984.1"/>
    </source>
</evidence>
<accession>A0A2T6ZUA0</accession>
<organism evidence="2 3">
    <name type="scientific">Tuber borchii</name>
    <name type="common">White truffle</name>
    <dbReference type="NCBI Taxonomy" id="42251"/>
    <lineage>
        <taxon>Eukaryota</taxon>
        <taxon>Fungi</taxon>
        <taxon>Dikarya</taxon>
        <taxon>Ascomycota</taxon>
        <taxon>Pezizomycotina</taxon>
        <taxon>Pezizomycetes</taxon>
        <taxon>Pezizales</taxon>
        <taxon>Tuberaceae</taxon>
        <taxon>Tuber</taxon>
    </lineage>
</organism>
<keyword evidence="3" id="KW-1185">Reference proteome</keyword>
<evidence type="ECO:0000256" key="1">
    <source>
        <dbReference type="SAM" id="SignalP"/>
    </source>
</evidence>
<proteinExistence type="predicted"/>
<dbReference type="AlphaFoldDB" id="A0A2T6ZUA0"/>
<gene>
    <name evidence="2" type="ORF">B9Z19DRAFT_1082800</name>
</gene>
<keyword evidence="1" id="KW-0732">Signal</keyword>
<protein>
    <submittedName>
        <fullName evidence="2">Uncharacterized protein</fullName>
    </submittedName>
</protein>